<reference evidence="1" key="2">
    <citation type="journal article" date="2023" name="IMA Fungus">
        <title>Comparative genomic study of the Penicillium genus elucidates a diverse pangenome and 15 lateral gene transfer events.</title>
        <authorList>
            <person name="Petersen C."/>
            <person name="Sorensen T."/>
            <person name="Nielsen M.R."/>
            <person name="Sondergaard T.E."/>
            <person name="Sorensen J.L."/>
            <person name="Fitzpatrick D.A."/>
            <person name="Frisvad J.C."/>
            <person name="Nielsen K.L."/>
        </authorList>
    </citation>
    <scope>NUCLEOTIDE SEQUENCE</scope>
    <source>
        <strain evidence="1">IBT 16849</strain>
    </source>
</reference>
<dbReference type="OrthoDB" id="9997102at2759"/>
<dbReference type="SUPFAM" id="SSF51735">
    <property type="entry name" value="NAD(P)-binding Rossmann-fold domains"/>
    <property type="match status" value="1"/>
</dbReference>
<keyword evidence="2" id="KW-1185">Reference proteome</keyword>
<proteinExistence type="predicted"/>
<dbReference type="EMBL" id="JAPQKP010000006">
    <property type="protein sequence ID" value="KAJ5184653.1"/>
    <property type="molecule type" value="Genomic_DNA"/>
</dbReference>
<comment type="caution">
    <text evidence="1">The sequence shown here is derived from an EMBL/GenBank/DDBJ whole genome shotgun (WGS) entry which is preliminary data.</text>
</comment>
<reference evidence="1" key="1">
    <citation type="submission" date="2022-11" db="EMBL/GenBank/DDBJ databases">
        <authorList>
            <person name="Petersen C."/>
        </authorList>
    </citation>
    <scope>NUCLEOTIDE SEQUENCE</scope>
    <source>
        <strain evidence="1">IBT 16849</strain>
    </source>
</reference>
<name>A0A9W9IUU1_9EURO</name>
<evidence type="ECO:0000313" key="1">
    <source>
        <dbReference type="EMBL" id="KAJ5184653.1"/>
    </source>
</evidence>
<evidence type="ECO:0000313" key="2">
    <source>
        <dbReference type="Proteomes" id="UP001150879"/>
    </source>
</evidence>
<protein>
    <submittedName>
        <fullName evidence="1">NmrA-like family domain-containing protein 1</fullName>
    </submittedName>
</protein>
<dbReference type="Proteomes" id="UP001150879">
    <property type="component" value="Unassembled WGS sequence"/>
</dbReference>
<dbReference type="Gene3D" id="3.90.25.10">
    <property type="entry name" value="UDP-galactose 4-epimerase, domain 1"/>
    <property type="match status" value="1"/>
</dbReference>
<dbReference type="InterPro" id="IPR036291">
    <property type="entry name" value="NAD(P)-bd_dom_sf"/>
</dbReference>
<accession>A0A9W9IUU1</accession>
<dbReference type="Gene3D" id="3.40.50.720">
    <property type="entry name" value="NAD(P)-binding Rossmann-like Domain"/>
    <property type="match status" value="1"/>
</dbReference>
<sequence>MLWTILRPVAFYDNIMPGFIGRSYAAMLRQLGDRSIAMVRTQDIGNVAARAFNEPGEYGMKEFSLVGEQLTFQMIQRTFRDVVGCDIPETYGLLVTVLRFVEDGEYSWDCTDLVKKQCLLDFETWLKDESKFCKNGSIT</sequence>
<dbReference type="AlphaFoldDB" id="A0A9W9IUU1"/>
<organism evidence="1 2">
    <name type="scientific">Penicillium cf. griseofulvum</name>
    <dbReference type="NCBI Taxonomy" id="2972120"/>
    <lineage>
        <taxon>Eukaryota</taxon>
        <taxon>Fungi</taxon>
        <taxon>Dikarya</taxon>
        <taxon>Ascomycota</taxon>
        <taxon>Pezizomycotina</taxon>
        <taxon>Eurotiomycetes</taxon>
        <taxon>Eurotiomycetidae</taxon>
        <taxon>Eurotiales</taxon>
        <taxon>Aspergillaceae</taxon>
        <taxon>Penicillium</taxon>
    </lineage>
</organism>
<gene>
    <name evidence="1" type="ORF">N7472_009493</name>
</gene>